<feature type="domain" description="EthD" evidence="1">
    <location>
        <begin position="20"/>
        <end position="90"/>
    </location>
</feature>
<proteinExistence type="predicted"/>
<dbReference type="PANTHER" id="PTHR40260">
    <property type="entry name" value="BLR8190 PROTEIN"/>
    <property type="match status" value="1"/>
</dbReference>
<gene>
    <name evidence="2" type="ORF">FHS49_001901</name>
</gene>
<name>A0A7W9AHP7_9SPHN</name>
<dbReference type="Proteomes" id="UP000549617">
    <property type="component" value="Unassembled WGS sequence"/>
</dbReference>
<dbReference type="RefSeq" id="WP_184017755.1">
    <property type="nucleotide sequence ID" value="NZ_JACIJC010000003.1"/>
</dbReference>
<dbReference type="InterPro" id="IPR009799">
    <property type="entry name" value="EthD_dom"/>
</dbReference>
<protein>
    <submittedName>
        <fullName evidence="2">Uncharacterized protein (TIGR02118 family)</fullName>
    </submittedName>
</protein>
<dbReference type="PANTHER" id="PTHR40260:SF2">
    <property type="entry name" value="BLR8190 PROTEIN"/>
    <property type="match status" value="1"/>
</dbReference>
<evidence type="ECO:0000259" key="1">
    <source>
        <dbReference type="Pfam" id="PF07110"/>
    </source>
</evidence>
<dbReference type="NCBIfam" id="TIGR02118">
    <property type="entry name" value="EthD family reductase"/>
    <property type="match status" value="1"/>
</dbReference>
<dbReference type="GO" id="GO:0016491">
    <property type="term" value="F:oxidoreductase activity"/>
    <property type="evidence" value="ECO:0007669"/>
    <property type="project" value="InterPro"/>
</dbReference>
<dbReference type="Gene3D" id="3.30.70.100">
    <property type="match status" value="1"/>
</dbReference>
<evidence type="ECO:0000313" key="2">
    <source>
        <dbReference type="EMBL" id="MBB5685885.1"/>
    </source>
</evidence>
<reference evidence="2 3" key="1">
    <citation type="submission" date="2020-08" db="EMBL/GenBank/DDBJ databases">
        <title>Genomic Encyclopedia of Type Strains, Phase IV (KMG-IV): sequencing the most valuable type-strain genomes for metagenomic binning, comparative biology and taxonomic classification.</title>
        <authorList>
            <person name="Goeker M."/>
        </authorList>
    </citation>
    <scope>NUCLEOTIDE SEQUENCE [LARGE SCALE GENOMIC DNA]</scope>
    <source>
        <strain evidence="2 3">DSM 25079</strain>
    </source>
</reference>
<evidence type="ECO:0000313" key="3">
    <source>
        <dbReference type="Proteomes" id="UP000549617"/>
    </source>
</evidence>
<dbReference type="SUPFAM" id="SSF54909">
    <property type="entry name" value="Dimeric alpha+beta barrel"/>
    <property type="match status" value="1"/>
</dbReference>
<organism evidence="2 3">
    <name type="scientific">Sphingobium boeckii</name>
    <dbReference type="NCBI Taxonomy" id="1082345"/>
    <lineage>
        <taxon>Bacteria</taxon>
        <taxon>Pseudomonadati</taxon>
        <taxon>Pseudomonadota</taxon>
        <taxon>Alphaproteobacteria</taxon>
        <taxon>Sphingomonadales</taxon>
        <taxon>Sphingomonadaceae</taxon>
        <taxon>Sphingobium</taxon>
    </lineage>
</organism>
<sequence>MLRVSAVYPNTSGSHFDGGYYVATHTPFAENLLRPHGLRGLRITLGAESLDGAPPPYWAIAEMLFESRAHFDAAMAACGAALFEDAPHYTNATPALQISTLGGDTA</sequence>
<dbReference type="Pfam" id="PF07110">
    <property type="entry name" value="EthD"/>
    <property type="match status" value="1"/>
</dbReference>
<comment type="caution">
    <text evidence="2">The sequence shown here is derived from an EMBL/GenBank/DDBJ whole genome shotgun (WGS) entry which is preliminary data.</text>
</comment>
<dbReference type="EMBL" id="JACIJC010000003">
    <property type="protein sequence ID" value="MBB5685885.1"/>
    <property type="molecule type" value="Genomic_DNA"/>
</dbReference>
<keyword evidence="3" id="KW-1185">Reference proteome</keyword>
<dbReference type="InterPro" id="IPR011008">
    <property type="entry name" value="Dimeric_a/b-barrel"/>
</dbReference>
<accession>A0A7W9AHP7</accession>
<dbReference type="AlphaFoldDB" id="A0A7W9AHP7"/>